<dbReference type="Proteomes" id="UP000286976">
    <property type="component" value="Unassembled WGS sequence"/>
</dbReference>
<evidence type="ECO:0000256" key="7">
    <source>
        <dbReference type="ARBA" id="ARBA00022989"/>
    </source>
</evidence>
<accession>A0A432X9G1</accession>
<keyword evidence="12" id="KW-1185">Reference proteome</keyword>
<evidence type="ECO:0000256" key="4">
    <source>
        <dbReference type="ARBA" id="ARBA00022475"/>
    </source>
</evidence>
<dbReference type="GO" id="GO:0005886">
    <property type="term" value="C:plasma membrane"/>
    <property type="evidence" value="ECO:0007669"/>
    <property type="project" value="UniProtKB-SubCell"/>
</dbReference>
<evidence type="ECO:0000256" key="9">
    <source>
        <dbReference type="RuleBase" id="RU003942"/>
    </source>
</evidence>
<protein>
    <recommendedName>
        <fullName evidence="3">Spermidine export protein MdtI</fullName>
    </recommendedName>
</protein>
<dbReference type="SUPFAM" id="SSF103481">
    <property type="entry name" value="Multidrug resistance efflux transporter EmrE"/>
    <property type="match status" value="1"/>
</dbReference>
<keyword evidence="5" id="KW-0997">Cell inner membrane</keyword>
<comment type="caution">
    <text evidence="11">The sequence shown here is derived from an EMBL/GenBank/DDBJ whole genome shotgun (WGS) entry which is preliminary data.</text>
</comment>
<keyword evidence="4" id="KW-1003">Cell membrane</keyword>
<dbReference type="AlphaFoldDB" id="A0A432X9G1"/>
<keyword evidence="6 9" id="KW-0812">Transmembrane</keyword>
<gene>
    <name evidence="11" type="ORF">CWE15_01835</name>
</gene>
<dbReference type="PANTHER" id="PTHR30561">
    <property type="entry name" value="SMR FAMILY PROTON-DEPENDENT DRUG EFFLUX TRANSPORTER SUGE"/>
    <property type="match status" value="1"/>
</dbReference>
<evidence type="ECO:0000256" key="5">
    <source>
        <dbReference type="ARBA" id="ARBA00022519"/>
    </source>
</evidence>
<evidence type="ECO:0000256" key="1">
    <source>
        <dbReference type="ARBA" id="ARBA00004429"/>
    </source>
</evidence>
<sequence>MIYWLFISGSVVTDIAANVFLEKSQGFRRKRFGFLAIAFIMLAFGLLSFAVQGIPLFIAYAVWGALSISGTALATLVLFGHTLNWISCLGLGILILSIVTMQVVS</sequence>
<dbReference type="PANTHER" id="PTHR30561:SF6">
    <property type="entry name" value="SPERMIDINE EXPORT PROTEIN MDTI"/>
    <property type="match status" value="1"/>
</dbReference>
<dbReference type="GO" id="GO:0015199">
    <property type="term" value="F:amino-acid betaine transmembrane transporter activity"/>
    <property type="evidence" value="ECO:0007669"/>
    <property type="project" value="TreeGrafter"/>
</dbReference>
<evidence type="ECO:0000256" key="3">
    <source>
        <dbReference type="ARBA" id="ARBA00021114"/>
    </source>
</evidence>
<evidence type="ECO:0000256" key="2">
    <source>
        <dbReference type="ARBA" id="ARBA00011359"/>
    </source>
</evidence>
<dbReference type="GO" id="GO:0015220">
    <property type="term" value="F:choline transmembrane transporter activity"/>
    <property type="evidence" value="ECO:0007669"/>
    <property type="project" value="TreeGrafter"/>
</dbReference>
<comment type="subunit">
    <text evidence="2">Forms a complex with MdtJ.</text>
</comment>
<dbReference type="GO" id="GO:0031460">
    <property type="term" value="P:glycine betaine transport"/>
    <property type="evidence" value="ECO:0007669"/>
    <property type="project" value="TreeGrafter"/>
</dbReference>
<feature type="transmembrane region" description="Helical" evidence="10">
    <location>
        <begin position="86"/>
        <end position="104"/>
    </location>
</feature>
<proteinExistence type="inferred from homology"/>
<name>A0A432X9G1_9GAMM</name>
<organism evidence="11 12">
    <name type="scientific">Aliidiomarina taiwanensis</name>
    <dbReference type="NCBI Taxonomy" id="946228"/>
    <lineage>
        <taxon>Bacteria</taxon>
        <taxon>Pseudomonadati</taxon>
        <taxon>Pseudomonadota</taxon>
        <taxon>Gammaproteobacteria</taxon>
        <taxon>Alteromonadales</taxon>
        <taxon>Idiomarinaceae</taxon>
        <taxon>Aliidiomarina</taxon>
    </lineage>
</organism>
<evidence type="ECO:0000256" key="10">
    <source>
        <dbReference type="SAM" id="Phobius"/>
    </source>
</evidence>
<feature type="transmembrane region" description="Helical" evidence="10">
    <location>
        <begin position="32"/>
        <end position="51"/>
    </location>
</feature>
<feature type="transmembrane region" description="Helical" evidence="10">
    <location>
        <begin position="57"/>
        <end position="79"/>
    </location>
</feature>
<comment type="similarity">
    <text evidence="9">Belongs to the drug/metabolite transporter (DMT) superfamily. Small multidrug resistance (SMR) (TC 2.A.7.1) family.</text>
</comment>
<dbReference type="Gene3D" id="1.10.3730.20">
    <property type="match status" value="1"/>
</dbReference>
<dbReference type="InterPro" id="IPR000390">
    <property type="entry name" value="Small_drug/metabolite_transptr"/>
</dbReference>
<reference evidence="11 12" key="1">
    <citation type="journal article" date="2011" name="Front. Microbiol.">
        <title>Genomic signatures of strain selection and enhancement in Bacillus atrophaeus var. globigii, a historical biowarfare simulant.</title>
        <authorList>
            <person name="Gibbons H.S."/>
            <person name="Broomall S.M."/>
            <person name="McNew L.A."/>
            <person name="Daligault H."/>
            <person name="Chapman C."/>
            <person name="Bruce D."/>
            <person name="Karavis M."/>
            <person name="Krepps M."/>
            <person name="McGregor P.A."/>
            <person name="Hong C."/>
            <person name="Park K.H."/>
            <person name="Akmal A."/>
            <person name="Feldman A."/>
            <person name="Lin J.S."/>
            <person name="Chang W.E."/>
            <person name="Higgs B.W."/>
            <person name="Demirev P."/>
            <person name="Lindquist J."/>
            <person name="Liem A."/>
            <person name="Fochler E."/>
            <person name="Read T.D."/>
            <person name="Tapia R."/>
            <person name="Johnson S."/>
            <person name="Bishop-Lilly K.A."/>
            <person name="Detter C."/>
            <person name="Han C."/>
            <person name="Sozhamannan S."/>
            <person name="Rosenzweig C.N."/>
            <person name="Skowronski E.W."/>
        </authorList>
    </citation>
    <scope>NUCLEOTIDE SEQUENCE [LARGE SCALE GENOMIC DNA]</scope>
    <source>
        <strain evidence="11 12">AIT1</strain>
    </source>
</reference>
<evidence type="ECO:0000256" key="6">
    <source>
        <dbReference type="ARBA" id="ARBA00022692"/>
    </source>
</evidence>
<comment type="subcellular location">
    <subcellularLocation>
        <location evidence="1">Cell inner membrane</location>
        <topology evidence="1">Multi-pass membrane protein</topology>
    </subcellularLocation>
    <subcellularLocation>
        <location evidence="9">Cell membrane</location>
        <topology evidence="9">Multi-pass membrane protein</topology>
    </subcellularLocation>
</comment>
<keyword evidence="8 10" id="KW-0472">Membrane</keyword>
<keyword evidence="7 10" id="KW-1133">Transmembrane helix</keyword>
<dbReference type="OrthoDB" id="71834at2"/>
<dbReference type="InterPro" id="IPR037185">
    <property type="entry name" value="EmrE-like"/>
</dbReference>
<dbReference type="Pfam" id="PF00893">
    <property type="entry name" value="Multi_Drug_Res"/>
    <property type="match status" value="1"/>
</dbReference>
<dbReference type="GO" id="GO:0015297">
    <property type="term" value="F:antiporter activity"/>
    <property type="evidence" value="ECO:0007669"/>
    <property type="project" value="TreeGrafter"/>
</dbReference>
<evidence type="ECO:0000313" key="11">
    <source>
        <dbReference type="EMBL" id="RUO43950.1"/>
    </source>
</evidence>
<dbReference type="EMBL" id="PIPQ01000001">
    <property type="protein sequence ID" value="RUO43950.1"/>
    <property type="molecule type" value="Genomic_DNA"/>
</dbReference>
<evidence type="ECO:0000313" key="12">
    <source>
        <dbReference type="Proteomes" id="UP000286976"/>
    </source>
</evidence>
<dbReference type="InterPro" id="IPR045324">
    <property type="entry name" value="Small_multidrug_res"/>
</dbReference>
<dbReference type="GO" id="GO:1903711">
    <property type="term" value="P:spermidine transmembrane transport"/>
    <property type="evidence" value="ECO:0007669"/>
    <property type="project" value="TreeGrafter"/>
</dbReference>
<dbReference type="RefSeq" id="WP_126756344.1">
    <property type="nucleotide sequence ID" value="NZ_PIPQ01000001.1"/>
</dbReference>
<evidence type="ECO:0000256" key="8">
    <source>
        <dbReference type="ARBA" id="ARBA00023136"/>
    </source>
</evidence>